<comment type="similarity">
    <text evidence="4">Belongs to the MAPEG family.</text>
</comment>
<evidence type="ECO:0000256" key="15">
    <source>
        <dbReference type="ARBA" id="ARBA00039397"/>
    </source>
</evidence>
<keyword evidence="8" id="KW-1000">Mitochondrion outer membrane</keyword>
<evidence type="ECO:0000256" key="14">
    <source>
        <dbReference type="ARBA" id="ARBA00038540"/>
    </source>
</evidence>
<evidence type="ECO:0000256" key="16">
    <source>
        <dbReference type="ARBA" id="ARBA00049385"/>
    </source>
</evidence>
<keyword evidence="12" id="KW-0496">Mitochondrion</keyword>
<comment type="subunit">
    <text evidence="14">Homotrimer; The trimer binds only one molecule of glutathione.</text>
</comment>
<evidence type="ECO:0000256" key="8">
    <source>
        <dbReference type="ARBA" id="ARBA00022787"/>
    </source>
</evidence>
<keyword evidence="9" id="KW-0256">Endoplasmic reticulum</keyword>
<evidence type="ECO:0000256" key="10">
    <source>
        <dbReference type="ARBA" id="ARBA00022989"/>
    </source>
</evidence>
<dbReference type="SUPFAM" id="SSF161084">
    <property type="entry name" value="MAPEG domain-like"/>
    <property type="match status" value="1"/>
</dbReference>
<comment type="function">
    <text evidence="1">Conjugation of reduced glutathione to a wide number of exogenous and endogenous hydrophobic electrophiles.</text>
</comment>
<evidence type="ECO:0000256" key="4">
    <source>
        <dbReference type="ARBA" id="ARBA00010459"/>
    </source>
</evidence>
<dbReference type="InterPro" id="IPR001129">
    <property type="entry name" value="Membr-assoc_MAPEG"/>
</dbReference>
<name>A0AAW0T4H1_SCYPA</name>
<evidence type="ECO:0000256" key="6">
    <source>
        <dbReference type="ARBA" id="ARBA00022679"/>
    </source>
</evidence>
<dbReference type="GO" id="GO:0005741">
    <property type="term" value="C:mitochondrial outer membrane"/>
    <property type="evidence" value="ECO:0007669"/>
    <property type="project" value="UniProtKB-SubCell"/>
</dbReference>
<keyword evidence="11" id="KW-0007">Acetylation</keyword>
<dbReference type="PANTHER" id="PTHR10689">
    <property type="entry name" value="MICROSOMAL GLUTATHIONE S-TRANSFERASE 1"/>
    <property type="match status" value="1"/>
</dbReference>
<dbReference type="EMBL" id="JARAKH010000039">
    <property type="protein sequence ID" value="KAK8382274.1"/>
    <property type="molecule type" value="Genomic_DNA"/>
</dbReference>
<evidence type="ECO:0000256" key="12">
    <source>
        <dbReference type="ARBA" id="ARBA00023128"/>
    </source>
</evidence>
<dbReference type="PANTHER" id="PTHR10689:SF6">
    <property type="entry name" value="MICROSOMAL GLUTATHIONE S-TRANSFERASE 1"/>
    <property type="match status" value="1"/>
</dbReference>
<gene>
    <name evidence="18" type="ORF">O3P69_015302</name>
</gene>
<keyword evidence="13 17" id="KW-0472">Membrane</keyword>
<dbReference type="Gene3D" id="1.20.120.550">
    <property type="entry name" value="Membrane associated eicosanoid/glutathione metabolism-like domain"/>
    <property type="match status" value="1"/>
</dbReference>
<keyword evidence="7 17" id="KW-0812">Transmembrane</keyword>
<comment type="catalytic activity">
    <reaction evidence="16">
        <text>RX + glutathione = an S-substituted glutathione + a halide anion + H(+)</text>
        <dbReference type="Rhea" id="RHEA:16437"/>
        <dbReference type="ChEBI" id="CHEBI:15378"/>
        <dbReference type="ChEBI" id="CHEBI:16042"/>
        <dbReference type="ChEBI" id="CHEBI:17792"/>
        <dbReference type="ChEBI" id="CHEBI:57925"/>
        <dbReference type="ChEBI" id="CHEBI:90779"/>
        <dbReference type="EC" id="2.5.1.18"/>
    </reaction>
    <physiologicalReaction direction="left-to-right" evidence="16">
        <dbReference type="Rhea" id="RHEA:16438"/>
    </physiologicalReaction>
</comment>
<reference evidence="18 19" key="1">
    <citation type="submission" date="2023-03" db="EMBL/GenBank/DDBJ databases">
        <title>High-quality genome of Scylla paramamosain provides insights in environmental adaptation.</title>
        <authorList>
            <person name="Zhang L."/>
        </authorList>
    </citation>
    <scope>NUCLEOTIDE SEQUENCE [LARGE SCALE GENOMIC DNA]</scope>
    <source>
        <strain evidence="18">LZ_2023a</strain>
        <tissue evidence="18">Muscle</tissue>
    </source>
</reference>
<dbReference type="InterPro" id="IPR023352">
    <property type="entry name" value="MAPEG-like_dom_sf"/>
</dbReference>
<evidence type="ECO:0000256" key="3">
    <source>
        <dbReference type="ARBA" id="ARBA00004477"/>
    </source>
</evidence>
<dbReference type="Proteomes" id="UP001487740">
    <property type="component" value="Unassembled WGS sequence"/>
</dbReference>
<proteinExistence type="inferred from homology"/>
<dbReference type="GO" id="GO:0004364">
    <property type="term" value="F:glutathione transferase activity"/>
    <property type="evidence" value="ECO:0007669"/>
    <property type="project" value="UniProtKB-EC"/>
</dbReference>
<dbReference type="Pfam" id="PF01124">
    <property type="entry name" value="MAPEG"/>
    <property type="match status" value="1"/>
</dbReference>
<keyword evidence="6" id="KW-0808">Transferase</keyword>
<keyword evidence="10 17" id="KW-1133">Transmembrane helix</keyword>
<evidence type="ECO:0000256" key="17">
    <source>
        <dbReference type="SAM" id="Phobius"/>
    </source>
</evidence>
<keyword evidence="19" id="KW-1185">Reference proteome</keyword>
<evidence type="ECO:0000256" key="9">
    <source>
        <dbReference type="ARBA" id="ARBA00022824"/>
    </source>
</evidence>
<evidence type="ECO:0000256" key="13">
    <source>
        <dbReference type="ARBA" id="ARBA00023136"/>
    </source>
</evidence>
<evidence type="ECO:0000256" key="2">
    <source>
        <dbReference type="ARBA" id="ARBA00004294"/>
    </source>
</evidence>
<accession>A0AAW0T4H1</accession>
<organism evidence="18 19">
    <name type="scientific">Scylla paramamosain</name>
    <name type="common">Mud crab</name>
    <dbReference type="NCBI Taxonomy" id="85552"/>
    <lineage>
        <taxon>Eukaryota</taxon>
        <taxon>Metazoa</taxon>
        <taxon>Ecdysozoa</taxon>
        <taxon>Arthropoda</taxon>
        <taxon>Crustacea</taxon>
        <taxon>Multicrustacea</taxon>
        <taxon>Malacostraca</taxon>
        <taxon>Eumalacostraca</taxon>
        <taxon>Eucarida</taxon>
        <taxon>Decapoda</taxon>
        <taxon>Pleocyemata</taxon>
        <taxon>Brachyura</taxon>
        <taxon>Eubrachyura</taxon>
        <taxon>Portunoidea</taxon>
        <taxon>Portunidae</taxon>
        <taxon>Portuninae</taxon>
        <taxon>Scylla</taxon>
    </lineage>
</organism>
<comment type="caution">
    <text evidence="18">The sequence shown here is derived from an EMBL/GenBank/DDBJ whole genome shotgun (WGS) entry which is preliminary data.</text>
</comment>
<dbReference type="EC" id="2.5.1.18" evidence="5"/>
<evidence type="ECO:0000256" key="7">
    <source>
        <dbReference type="ARBA" id="ARBA00022692"/>
    </source>
</evidence>
<dbReference type="GO" id="GO:0005789">
    <property type="term" value="C:endoplasmic reticulum membrane"/>
    <property type="evidence" value="ECO:0007669"/>
    <property type="project" value="UniProtKB-SubCell"/>
</dbReference>
<evidence type="ECO:0000313" key="19">
    <source>
        <dbReference type="Proteomes" id="UP001487740"/>
    </source>
</evidence>
<evidence type="ECO:0000256" key="1">
    <source>
        <dbReference type="ARBA" id="ARBA00003701"/>
    </source>
</evidence>
<protein>
    <recommendedName>
        <fullName evidence="15">Microsomal glutathione S-transferase 1</fullName>
        <ecNumber evidence="5">2.5.1.18</ecNumber>
    </recommendedName>
</protein>
<evidence type="ECO:0000256" key="5">
    <source>
        <dbReference type="ARBA" id="ARBA00012452"/>
    </source>
</evidence>
<sequence length="117" mass="13192">MGYGASTTLLLFPSSSTQPYYASRCSSWDLLQAITERVAGAHQNDVENIPVFIVLASLFLLTSPSAFTANMLFRSFTFCRVLYTIFYLRGSALRPVFYVIPLLICFYMSGCILAKFW</sequence>
<comment type="subcellular location">
    <subcellularLocation>
        <location evidence="3">Endoplasmic reticulum membrane</location>
        <topology evidence="3">Multi-pass membrane protein</topology>
    </subcellularLocation>
    <subcellularLocation>
        <location evidence="2">Mitochondrion outer membrane</location>
    </subcellularLocation>
</comment>
<evidence type="ECO:0000313" key="18">
    <source>
        <dbReference type="EMBL" id="KAK8382274.1"/>
    </source>
</evidence>
<dbReference type="AlphaFoldDB" id="A0AAW0T4H1"/>
<dbReference type="InterPro" id="IPR040162">
    <property type="entry name" value="MGST1-like"/>
</dbReference>
<feature type="transmembrane region" description="Helical" evidence="17">
    <location>
        <begin position="49"/>
        <end position="73"/>
    </location>
</feature>
<feature type="transmembrane region" description="Helical" evidence="17">
    <location>
        <begin position="96"/>
        <end position="116"/>
    </location>
</feature>
<evidence type="ECO:0000256" key="11">
    <source>
        <dbReference type="ARBA" id="ARBA00022990"/>
    </source>
</evidence>